<keyword evidence="2" id="KW-0812">Transmembrane</keyword>
<feature type="compositionally biased region" description="Acidic residues" evidence="1">
    <location>
        <begin position="270"/>
        <end position="284"/>
    </location>
</feature>
<dbReference type="VEuPathDB" id="TrichDB:TVAGG3_0205650"/>
<feature type="transmembrane region" description="Helical" evidence="2">
    <location>
        <begin position="232"/>
        <end position="256"/>
    </location>
</feature>
<proteinExistence type="predicted"/>
<dbReference type="Proteomes" id="UP000001542">
    <property type="component" value="Unassembled WGS sequence"/>
</dbReference>
<evidence type="ECO:0000256" key="2">
    <source>
        <dbReference type="SAM" id="Phobius"/>
    </source>
</evidence>
<dbReference type="RefSeq" id="XP_001321986.1">
    <property type="nucleotide sequence ID" value="XM_001321951.1"/>
</dbReference>
<keyword evidence="4" id="KW-1185">Reference proteome</keyword>
<dbReference type="InParanoid" id="A2EC86"/>
<evidence type="ECO:0000313" key="4">
    <source>
        <dbReference type="Proteomes" id="UP000001542"/>
    </source>
</evidence>
<reference evidence="3" key="1">
    <citation type="submission" date="2006-10" db="EMBL/GenBank/DDBJ databases">
        <authorList>
            <person name="Amadeo P."/>
            <person name="Zhao Q."/>
            <person name="Wortman J."/>
            <person name="Fraser-Liggett C."/>
            <person name="Carlton J."/>
        </authorList>
    </citation>
    <scope>NUCLEOTIDE SEQUENCE</scope>
    <source>
        <strain evidence="3">G3</strain>
    </source>
</reference>
<reference evidence="3" key="2">
    <citation type="journal article" date="2007" name="Science">
        <title>Draft genome sequence of the sexually transmitted pathogen Trichomonas vaginalis.</title>
        <authorList>
            <person name="Carlton J.M."/>
            <person name="Hirt R.P."/>
            <person name="Silva J.C."/>
            <person name="Delcher A.L."/>
            <person name="Schatz M."/>
            <person name="Zhao Q."/>
            <person name="Wortman J.R."/>
            <person name="Bidwell S.L."/>
            <person name="Alsmark U.C.M."/>
            <person name="Besteiro S."/>
            <person name="Sicheritz-Ponten T."/>
            <person name="Noel C.J."/>
            <person name="Dacks J.B."/>
            <person name="Foster P.G."/>
            <person name="Simillion C."/>
            <person name="Van de Peer Y."/>
            <person name="Miranda-Saavedra D."/>
            <person name="Barton G.J."/>
            <person name="Westrop G.D."/>
            <person name="Mueller S."/>
            <person name="Dessi D."/>
            <person name="Fiori P.L."/>
            <person name="Ren Q."/>
            <person name="Paulsen I."/>
            <person name="Zhang H."/>
            <person name="Bastida-Corcuera F.D."/>
            <person name="Simoes-Barbosa A."/>
            <person name="Brown M.T."/>
            <person name="Hayes R.D."/>
            <person name="Mukherjee M."/>
            <person name="Okumura C.Y."/>
            <person name="Schneider R."/>
            <person name="Smith A.J."/>
            <person name="Vanacova S."/>
            <person name="Villalvazo M."/>
            <person name="Haas B.J."/>
            <person name="Pertea M."/>
            <person name="Feldblyum T.V."/>
            <person name="Utterback T.R."/>
            <person name="Shu C.L."/>
            <person name="Osoegawa K."/>
            <person name="de Jong P.J."/>
            <person name="Hrdy I."/>
            <person name="Horvathova L."/>
            <person name="Zubacova Z."/>
            <person name="Dolezal P."/>
            <person name="Malik S.B."/>
            <person name="Logsdon J.M. Jr."/>
            <person name="Henze K."/>
            <person name="Gupta A."/>
            <person name="Wang C.C."/>
            <person name="Dunne R.L."/>
            <person name="Upcroft J.A."/>
            <person name="Upcroft P."/>
            <person name="White O."/>
            <person name="Salzberg S.L."/>
            <person name="Tang P."/>
            <person name="Chiu C.-H."/>
            <person name="Lee Y.-S."/>
            <person name="Embley T.M."/>
            <person name="Coombs G.H."/>
            <person name="Mottram J.C."/>
            <person name="Tachezy J."/>
            <person name="Fraser-Liggett C.M."/>
            <person name="Johnson P.J."/>
        </authorList>
    </citation>
    <scope>NUCLEOTIDE SEQUENCE [LARGE SCALE GENOMIC DNA]</scope>
    <source>
        <strain evidence="3">G3</strain>
    </source>
</reference>
<dbReference type="KEGG" id="tva:4767686"/>
<feature type="compositionally biased region" description="Polar residues" evidence="1">
    <location>
        <begin position="192"/>
        <end position="204"/>
    </location>
</feature>
<feature type="region of interest" description="Disordered" evidence="1">
    <location>
        <begin position="182"/>
        <end position="226"/>
    </location>
</feature>
<protein>
    <submittedName>
        <fullName evidence="3">Uncharacterized protein</fullName>
    </submittedName>
</protein>
<organism evidence="3 4">
    <name type="scientific">Trichomonas vaginalis (strain ATCC PRA-98 / G3)</name>
    <dbReference type="NCBI Taxonomy" id="412133"/>
    <lineage>
        <taxon>Eukaryota</taxon>
        <taxon>Metamonada</taxon>
        <taxon>Parabasalia</taxon>
        <taxon>Trichomonadida</taxon>
        <taxon>Trichomonadidae</taxon>
        <taxon>Trichomonas</taxon>
    </lineage>
</organism>
<dbReference type="EMBL" id="DS113351">
    <property type="protein sequence ID" value="EAY09763.1"/>
    <property type="molecule type" value="Genomic_DNA"/>
</dbReference>
<gene>
    <name evidence="3" type="ORF">TVAG_414140</name>
</gene>
<dbReference type="VEuPathDB" id="TrichDB:TVAG_414140"/>
<sequence>MEKDLLKYGILNVDFTERGQLILSYNGKYPSKTITVNLYKKPQEDSVNIIVFGSITISFTTKENPSENEIKIDKDKPIYLYVFFSFGGTKIQISESALNVFLTVSKLFESLSSKVTLSTENTYDEPMLIRIQSPNSDEEETFTINIENPYSTEKSYILSPNSTYKSALSSELDKYVIPLPVETKKDEDESDNSNPNLETPTKGPTNAPIISPTNDDNNIIKEKPSSNKGKTIGIAVGVVGAVLVIAAASVVGFILFKKNQKSKVSNLDENNSENDNDSENDLDL</sequence>
<name>A2EC86_TRIV3</name>
<keyword evidence="2" id="KW-1133">Transmembrane helix</keyword>
<evidence type="ECO:0000313" key="3">
    <source>
        <dbReference type="EMBL" id="EAY09763.1"/>
    </source>
</evidence>
<dbReference type="AlphaFoldDB" id="A2EC86"/>
<evidence type="ECO:0000256" key="1">
    <source>
        <dbReference type="SAM" id="MobiDB-lite"/>
    </source>
</evidence>
<feature type="region of interest" description="Disordered" evidence="1">
    <location>
        <begin position="264"/>
        <end position="284"/>
    </location>
</feature>
<accession>A2EC86</accession>
<keyword evidence="2" id="KW-0472">Membrane</keyword>